<sequence length="103" mass="11341">MFKYTCAAAAILLLAGCQSMHKKEVAPEQFSYQCGTTPLTVTVDNPKDQVSFIMDGNQLTLPHVVSASGARYSDGKYTFWSKGNTAFVERNEQIIIDNCVLKS</sequence>
<protein>
    <recommendedName>
        <fullName evidence="6">C-type lysozyme inhibitor domain-containing protein</fullName>
    </recommendedName>
</protein>
<dbReference type="SUPFAM" id="SSF141488">
    <property type="entry name" value="YdhA-like"/>
    <property type="match status" value="1"/>
</dbReference>
<organism evidence="7 8">
    <name type="scientific">Hafnia paralvei</name>
    <dbReference type="NCBI Taxonomy" id="546367"/>
    <lineage>
        <taxon>Bacteria</taxon>
        <taxon>Pseudomonadati</taxon>
        <taxon>Pseudomonadota</taxon>
        <taxon>Gammaproteobacteria</taxon>
        <taxon>Enterobacterales</taxon>
        <taxon>Hafniaceae</taxon>
        <taxon>Hafnia</taxon>
    </lineage>
</organism>
<gene>
    <name evidence="7" type="ORF">CJD50_08480</name>
</gene>
<keyword evidence="1 5" id="KW-0732">Signal</keyword>
<keyword evidence="4" id="KW-0449">Lipoprotein</keyword>
<evidence type="ECO:0000256" key="3">
    <source>
        <dbReference type="ARBA" id="ARBA00023139"/>
    </source>
</evidence>
<name>A0A2A2MGL5_9GAMM</name>
<dbReference type="EMBL" id="NQMS01000002">
    <property type="protein sequence ID" value="PAV97669.1"/>
    <property type="molecule type" value="Genomic_DNA"/>
</dbReference>
<evidence type="ECO:0000256" key="4">
    <source>
        <dbReference type="ARBA" id="ARBA00023288"/>
    </source>
</evidence>
<evidence type="ECO:0000259" key="6">
    <source>
        <dbReference type="Pfam" id="PF09864"/>
    </source>
</evidence>
<evidence type="ECO:0000256" key="5">
    <source>
        <dbReference type="SAM" id="SignalP"/>
    </source>
</evidence>
<dbReference type="OrthoDB" id="5588236at2"/>
<accession>A0A2A2MGL5</accession>
<dbReference type="Proteomes" id="UP000218796">
    <property type="component" value="Unassembled WGS sequence"/>
</dbReference>
<dbReference type="PROSITE" id="PS51257">
    <property type="entry name" value="PROKAR_LIPOPROTEIN"/>
    <property type="match status" value="1"/>
</dbReference>
<evidence type="ECO:0000256" key="2">
    <source>
        <dbReference type="ARBA" id="ARBA00023136"/>
    </source>
</evidence>
<dbReference type="Pfam" id="PF09864">
    <property type="entry name" value="MliC"/>
    <property type="match status" value="1"/>
</dbReference>
<comment type="caution">
    <text evidence="7">The sequence shown here is derived from an EMBL/GenBank/DDBJ whole genome shotgun (WGS) entry which is preliminary data.</text>
</comment>
<evidence type="ECO:0000313" key="7">
    <source>
        <dbReference type="EMBL" id="PAV97669.1"/>
    </source>
</evidence>
<proteinExistence type="predicted"/>
<reference evidence="7 8" key="1">
    <citation type="submission" date="2017-08" db="EMBL/GenBank/DDBJ databases">
        <title>Draft Genome Sequence of Hafnia alvei CITHA-6 Isolated from Raw Bovine Milk.</title>
        <authorList>
            <person name="Culligan E.P."/>
            <person name="Mcsweeney A."/>
            <person name="O'Doherty C."/>
            <person name="Gleeson E."/>
            <person name="O'Riordan D."/>
            <person name="Sleator R.D."/>
        </authorList>
    </citation>
    <scope>NUCLEOTIDE SEQUENCE [LARGE SCALE GENOMIC DNA]</scope>
    <source>
        <strain evidence="7 8">CITHA-6</strain>
    </source>
</reference>
<dbReference type="InterPro" id="IPR018660">
    <property type="entry name" value="MliC"/>
</dbReference>
<keyword evidence="8" id="KW-1185">Reference proteome</keyword>
<feature type="domain" description="C-type lysozyme inhibitor" evidence="6">
    <location>
        <begin position="32"/>
        <end position="93"/>
    </location>
</feature>
<evidence type="ECO:0000256" key="1">
    <source>
        <dbReference type="ARBA" id="ARBA00022729"/>
    </source>
</evidence>
<dbReference type="Gene3D" id="2.40.128.200">
    <property type="match status" value="1"/>
</dbReference>
<dbReference type="InterPro" id="IPR036328">
    <property type="entry name" value="MliC_sf"/>
</dbReference>
<dbReference type="AlphaFoldDB" id="A0A2A2MGL5"/>
<dbReference type="RefSeq" id="WP_039186646.1">
    <property type="nucleotide sequence ID" value="NZ_CAUFSP010000008.1"/>
</dbReference>
<feature type="chain" id="PRO_5012968642" description="C-type lysozyme inhibitor domain-containing protein" evidence="5">
    <location>
        <begin position="23"/>
        <end position="103"/>
    </location>
</feature>
<feature type="signal peptide" evidence="5">
    <location>
        <begin position="1"/>
        <end position="22"/>
    </location>
</feature>
<evidence type="ECO:0000313" key="8">
    <source>
        <dbReference type="Proteomes" id="UP000218796"/>
    </source>
</evidence>
<keyword evidence="2" id="KW-0472">Membrane</keyword>
<keyword evidence="3" id="KW-0564">Palmitate</keyword>